<dbReference type="InterPro" id="IPR015500">
    <property type="entry name" value="Peptidase_S8_subtilisin-rel"/>
</dbReference>
<dbReference type="PRINTS" id="PR00723">
    <property type="entry name" value="SUBTILISIN"/>
</dbReference>
<dbReference type="SUPFAM" id="SSF52743">
    <property type="entry name" value="Subtilisin-like"/>
    <property type="match status" value="1"/>
</dbReference>
<feature type="active site" description="Charge relay system" evidence="7 8">
    <location>
        <position position="222"/>
    </location>
</feature>
<evidence type="ECO:0000256" key="3">
    <source>
        <dbReference type="ARBA" id="ARBA00022801"/>
    </source>
</evidence>
<feature type="domain" description="Peptidase S8/S53" evidence="11">
    <location>
        <begin position="177"/>
        <end position="452"/>
    </location>
</feature>
<dbReference type="Gene3D" id="3.40.50.200">
    <property type="entry name" value="Peptidase S8/S53 domain"/>
    <property type="match status" value="1"/>
</dbReference>
<evidence type="ECO:0000256" key="5">
    <source>
        <dbReference type="ARBA" id="ARBA00023529"/>
    </source>
</evidence>
<evidence type="ECO:0000256" key="2">
    <source>
        <dbReference type="ARBA" id="ARBA00022670"/>
    </source>
</evidence>
<dbReference type="PANTHER" id="PTHR43806">
    <property type="entry name" value="PEPTIDASE S8"/>
    <property type="match status" value="1"/>
</dbReference>
<comment type="catalytic activity">
    <reaction evidence="5">
        <text>Hydrolysis of proteins with broad specificity for peptide bonds, and a preference for a large uncharged residue in P1. Hydrolyzes peptide amides.</text>
        <dbReference type="EC" id="3.4.21.62"/>
    </reaction>
</comment>
<reference evidence="12" key="1">
    <citation type="submission" date="2019-03" db="EMBL/GenBank/DDBJ databases">
        <title>Long read genome sequence of the mycoparasitic Pythium oligandrum ATCC 38472 isolated from sugarbeet rhizosphere.</title>
        <authorList>
            <person name="Gaulin E."/>
        </authorList>
    </citation>
    <scope>NUCLEOTIDE SEQUENCE</scope>
    <source>
        <strain evidence="12">ATCC 38472_TT</strain>
    </source>
</reference>
<evidence type="ECO:0000259" key="11">
    <source>
        <dbReference type="Pfam" id="PF00082"/>
    </source>
</evidence>
<feature type="region of interest" description="Disordered" evidence="9">
    <location>
        <begin position="465"/>
        <end position="489"/>
    </location>
</feature>
<feature type="chain" id="PRO_5035425059" description="subtilisin" evidence="10">
    <location>
        <begin position="23"/>
        <end position="523"/>
    </location>
</feature>
<dbReference type="EC" id="3.4.21.62" evidence="6"/>
<dbReference type="InterPro" id="IPR036852">
    <property type="entry name" value="Peptidase_S8/S53_dom_sf"/>
</dbReference>
<evidence type="ECO:0000313" key="13">
    <source>
        <dbReference type="Proteomes" id="UP000794436"/>
    </source>
</evidence>
<dbReference type="EMBL" id="SPLM01000144">
    <property type="protein sequence ID" value="TMW57558.1"/>
    <property type="molecule type" value="Genomic_DNA"/>
</dbReference>
<feature type="active site" description="Charge relay system" evidence="7 8">
    <location>
        <position position="391"/>
    </location>
</feature>
<keyword evidence="10" id="KW-0732">Signal</keyword>
<keyword evidence="2 8" id="KW-0645">Protease</keyword>
<proteinExistence type="inferred from homology"/>
<keyword evidence="3 8" id="KW-0378">Hydrolase</keyword>
<dbReference type="PANTHER" id="PTHR43806:SF67">
    <property type="entry name" value="EGF-LIKE DOMAIN-CONTAINING PROTEIN"/>
    <property type="match status" value="1"/>
</dbReference>
<dbReference type="OrthoDB" id="155729at2759"/>
<keyword evidence="13" id="KW-1185">Reference proteome</keyword>
<evidence type="ECO:0000256" key="8">
    <source>
        <dbReference type="PROSITE-ProRule" id="PRU01240"/>
    </source>
</evidence>
<dbReference type="PROSITE" id="PS00138">
    <property type="entry name" value="SUBTILASE_SER"/>
    <property type="match status" value="1"/>
</dbReference>
<keyword evidence="4 8" id="KW-0720">Serine protease</keyword>
<feature type="active site" description="Charge relay system" evidence="7 8">
    <location>
        <position position="186"/>
    </location>
</feature>
<evidence type="ECO:0000256" key="1">
    <source>
        <dbReference type="ARBA" id="ARBA00011073"/>
    </source>
</evidence>
<feature type="signal peptide" evidence="10">
    <location>
        <begin position="1"/>
        <end position="22"/>
    </location>
</feature>
<feature type="compositionally biased region" description="Pro residues" evidence="9">
    <location>
        <begin position="480"/>
        <end position="489"/>
    </location>
</feature>
<dbReference type="InterPro" id="IPR023828">
    <property type="entry name" value="Peptidase_S8_Ser-AS"/>
</dbReference>
<dbReference type="PROSITE" id="PS51892">
    <property type="entry name" value="SUBTILASE"/>
    <property type="match status" value="1"/>
</dbReference>
<evidence type="ECO:0000256" key="7">
    <source>
        <dbReference type="PIRSR" id="PIRSR615500-1"/>
    </source>
</evidence>
<dbReference type="InterPro" id="IPR050131">
    <property type="entry name" value="Peptidase_S8_subtilisin-like"/>
</dbReference>
<dbReference type="GO" id="GO:0006508">
    <property type="term" value="P:proteolysis"/>
    <property type="evidence" value="ECO:0007669"/>
    <property type="project" value="UniProtKB-KW"/>
</dbReference>
<comment type="caution">
    <text evidence="12">The sequence shown here is derived from an EMBL/GenBank/DDBJ whole genome shotgun (WGS) entry which is preliminary data.</text>
</comment>
<protein>
    <recommendedName>
        <fullName evidence="6">subtilisin</fullName>
        <ecNumber evidence="6">3.4.21.62</ecNumber>
    </recommendedName>
</protein>
<sequence length="523" mass="55786">MNLRLTLVAAAAVAATTVSVEAAPRVHHGVHRQLREQGKANIVVTMKTKPTEALASLESTSFASRGDKISHMVNKLETLASESQREIDALLSQESTVSLFEAEHKSWALNARLFKGASAELIDKLAGLADVAEIRMEEVYQLHDEPAKIVESTEANKIEWGVDRIGATKVWADGTFGAGVVVANIDTGVRYTHEIVKDSFRSDYNWYDPDFQTDKPYDNNGHGTHTMGTIAGAKGFGVAPGAKWIACLGCPSACPEFNLVKCGEFMTCPTDTKGQNKDCSKAPHVINNSWGGSGGRPYYQPVVDAWHQAGIIPVFSQGNSGPECGTAGSPGDYANVIGVGATASNETLARFSSKGPAKSGLLKPDISAPGRYILSSFNGSDTQYANISGTSMAAPHVTGAIALILSANSSLKYNDVRTLLTSTTDQATLLPTNYTCDNTPDTVWPNNQYGHGRLNVFNAYQGFRPSPAPTTPAPTTSAPTPAPTPAPSTPAPGFCAKIKTKGVCQFWFFCNWDSAVDSCLPRY</sequence>
<dbReference type="GO" id="GO:0004252">
    <property type="term" value="F:serine-type endopeptidase activity"/>
    <property type="evidence" value="ECO:0007669"/>
    <property type="project" value="UniProtKB-UniRule"/>
</dbReference>
<evidence type="ECO:0000313" key="12">
    <source>
        <dbReference type="EMBL" id="TMW57558.1"/>
    </source>
</evidence>
<comment type="similarity">
    <text evidence="1 8">Belongs to the peptidase S8 family.</text>
</comment>
<dbReference type="Proteomes" id="UP000794436">
    <property type="component" value="Unassembled WGS sequence"/>
</dbReference>
<dbReference type="Pfam" id="PF00082">
    <property type="entry name" value="Peptidase_S8"/>
    <property type="match status" value="1"/>
</dbReference>
<evidence type="ECO:0000256" key="4">
    <source>
        <dbReference type="ARBA" id="ARBA00022825"/>
    </source>
</evidence>
<dbReference type="AlphaFoldDB" id="A0A8K1C6Y1"/>
<evidence type="ECO:0000256" key="10">
    <source>
        <dbReference type="SAM" id="SignalP"/>
    </source>
</evidence>
<name>A0A8K1C6Y1_PYTOL</name>
<organism evidence="12 13">
    <name type="scientific">Pythium oligandrum</name>
    <name type="common">Mycoparasitic fungus</name>
    <dbReference type="NCBI Taxonomy" id="41045"/>
    <lineage>
        <taxon>Eukaryota</taxon>
        <taxon>Sar</taxon>
        <taxon>Stramenopiles</taxon>
        <taxon>Oomycota</taxon>
        <taxon>Peronosporomycetes</taxon>
        <taxon>Pythiales</taxon>
        <taxon>Pythiaceae</taxon>
        <taxon>Pythium</taxon>
    </lineage>
</organism>
<evidence type="ECO:0000256" key="6">
    <source>
        <dbReference type="ARBA" id="ARBA00023619"/>
    </source>
</evidence>
<gene>
    <name evidence="12" type="ORF">Poli38472_003483</name>
</gene>
<accession>A0A8K1C6Y1</accession>
<dbReference type="InterPro" id="IPR000209">
    <property type="entry name" value="Peptidase_S8/S53_dom"/>
</dbReference>
<evidence type="ECO:0000256" key="9">
    <source>
        <dbReference type="SAM" id="MobiDB-lite"/>
    </source>
</evidence>